<dbReference type="GO" id="GO:0031638">
    <property type="term" value="P:zymogen activation"/>
    <property type="evidence" value="ECO:0007669"/>
    <property type="project" value="TreeGrafter"/>
</dbReference>
<protein>
    <submittedName>
        <fullName evidence="23">Complement C1r</fullName>
    </submittedName>
</protein>
<dbReference type="GO" id="GO:0004252">
    <property type="term" value="F:serine-type endopeptidase activity"/>
    <property type="evidence" value="ECO:0007669"/>
    <property type="project" value="InterPro"/>
</dbReference>
<comment type="caution">
    <text evidence="20">Lacks conserved residue(s) required for the propagation of feature annotation.</text>
</comment>
<evidence type="ECO:0000256" key="6">
    <source>
        <dbReference type="ARBA" id="ARBA00022659"/>
    </source>
</evidence>
<dbReference type="SMART" id="SM00042">
    <property type="entry name" value="CUB"/>
    <property type="match status" value="2"/>
</dbReference>
<keyword evidence="8" id="KW-0732">Signal</keyword>
<feature type="disulfide bond" evidence="17 20">
    <location>
        <begin position="187"/>
        <end position="214"/>
    </location>
</feature>
<evidence type="ECO:0000259" key="21">
    <source>
        <dbReference type="PROSITE" id="PS01180"/>
    </source>
</evidence>
<feature type="binding site" evidence="19">
    <location>
        <position position="67"/>
    </location>
    <ligand>
        <name>Ca(2+)</name>
        <dbReference type="ChEBI" id="CHEBI:29108"/>
        <label>1</label>
    </ligand>
</feature>
<dbReference type="Pfam" id="PF14670">
    <property type="entry name" value="FXa_inhibition"/>
    <property type="match status" value="1"/>
</dbReference>
<evidence type="ECO:0000256" key="15">
    <source>
        <dbReference type="ARBA" id="ARBA00023278"/>
    </source>
</evidence>
<dbReference type="PIRSF" id="PIRSF001155">
    <property type="entry name" value="C1r_C1s_MASP"/>
    <property type="match status" value="1"/>
</dbReference>
<feature type="modified residue" description="Phosphoserine; by CK2" evidence="18">
    <location>
        <position position="200"/>
    </location>
</feature>
<keyword evidence="24" id="KW-1185">Reference proteome</keyword>
<evidence type="ECO:0000256" key="8">
    <source>
        <dbReference type="ARBA" id="ARBA00022729"/>
    </source>
</evidence>
<dbReference type="SMART" id="SM00020">
    <property type="entry name" value="Tryp_SPc"/>
    <property type="match status" value="1"/>
</dbReference>
<evidence type="ECO:0000256" key="10">
    <source>
        <dbReference type="ARBA" id="ARBA00022825"/>
    </source>
</evidence>
<dbReference type="Gene3D" id="2.10.25.10">
    <property type="entry name" value="Laminin"/>
    <property type="match status" value="1"/>
</dbReference>
<dbReference type="FunFam" id="2.10.25.10:FF:000059">
    <property type="entry name" value="Mannan-binding lectin serine protease 1"/>
    <property type="match status" value="1"/>
</dbReference>
<keyword evidence="19" id="KW-0106">Calcium</keyword>
<evidence type="ECO:0000256" key="16">
    <source>
        <dbReference type="PIRSR" id="PIRSR001155-1"/>
    </source>
</evidence>
<evidence type="ECO:0000313" key="24">
    <source>
        <dbReference type="Proteomes" id="UP000694390"/>
    </source>
</evidence>
<dbReference type="Ensembl" id="ENSGEVT00005016764.1">
    <property type="protein sequence ID" value="ENSGEVP00005015955.1"/>
    <property type="gene ID" value="ENSGEVG00005010991.1"/>
</dbReference>
<evidence type="ECO:0000256" key="14">
    <source>
        <dbReference type="ARBA" id="ARBA00023180"/>
    </source>
</evidence>
<sequence>MKFPLVAYGPDLWLVLVISSPTPRKLFGEITSPNYPKPYPNNNISTWDITVPKGFVVKLNFWQFDLEPSESCLYDYVKITADKKDLGRYCGQLGSATGNHPGVREFVSKGNRMRMMFHSDFSNEENGTLIPYKGFLAYYQAVGEYESSTPEGPLCQHLCHNYVGGYICSCRPGYQLQSDQHSCRVECSSELFTETSGYLSSPEYPLPYPAELRCNYSIRLDRGLAITLKFLEPFDIDDHQQVHCPYDQLKIQAHGREIGEFCGKVSPGSIETNSNAVDVLFFTDESGFSHGWSLECSPTGIRCPQPVPRDQFTLIKDLQPLYRFRDYFIVSCQTGYELMEVRPSFSPPFCSLLHSSFLLFCRIVSCGDPKNLNNGAFNYVSEHGNNNYQSVITYRCKEPYYRIVTNRGSVCGKPDKPITGIQRIIGGSTAPPGSFPWQAKTRMVGMGGGALLGDRWILTAAHTIYPKQHDSVTETDGRMSLAEVAEKMEVFLGHTEVNKIHELGNHPIRNVFIHRDYNPDDENNFNGDIALIELRDPVPLGPDLLPVCLPDASNSTFYTNGYMGYVSGFGVEKNVLADRLKYVSLPVGDQRSCKKWLQEKEVNGKGMVFSENMFCAGSPSGGKDTCQGDSGSVFTVQDLESERWVATGIVSWGIGCSKSYGFYTKVINYLDWIKEITGM</sequence>
<dbReference type="PANTHER" id="PTHR24255">
    <property type="entry name" value="COMPLEMENT COMPONENT 1, S SUBCOMPONENT-RELATED"/>
    <property type="match status" value="1"/>
</dbReference>
<dbReference type="SUPFAM" id="SSF57196">
    <property type="entry name" value="EGF/Laminin"/>
    <property type="match status" value="1"/>
</dbReference>
<dbReference type="GO" id="GO:0072562">
    <property type="term" value="C:blood microparticle"/>
    <property type="evidence" value="ECO:0007669"/>
    <property type="project" value="TreeGrafter"/>
</dbReference>
<dbReference type="InterPro" id="IPR043504">
    <property type="entry name" value="Peptidase_S1_PA_chymotrypsin"/>
</dbReference>
<evidence type="ECO:0000256" key="1">
    <source>
        <dbReference type="ARBA" id="ARBA00004613"/>
    </source>
</evidence>
<dbReference type="Gene3D" id="2.40.10.10">
    <property type="entry name" value="Trypsin-like serine proteases"/>
    <property type="match status" value="3"/>
</dbReference>
<feature type="disulfide bond" evidence="17">
    <location>
        <begin position="626"/>
        <end position="656"/>
    </location>
</feature>
<feature type="active site" description="Charge relay system" evidence="16">
    <location>
        <position position="528"/>
    </location>
</feature>
<keyword evidence="4 18" id="KW-0597">Phosphoprotein</keyword>
<keyword evidence="13 17" id="KW-1015">Disulfide bond</keyword>
<dbReference type="InterPro" id="IPR000436">
    <property type="entry name" value="Sushi_SCR_CCP_dom"/>
</dbReference>
<feature type="domain" description="Peptidase S1" evidence="22">
    <location>
        <begin position="424"/>
        <end position="678"/>
    </location>
</feature>
<dbReference type="SMART" id="SM00179">
    <property type="entry name" value="EGF_CA"/>
    <property type="match status" value="1"/>
</dbReference>
<feature type="active site" description="Charge relay system" evidence="16">
    <location>
        <position position="462"/>
    </location>
</feature>
<reference evidence="23" key="2">
    <citation type="submission" date="2025-09" db="UniProtKB">
        <authorList>
            <consortium name="Ensembl"/>
        </authorList>
    </citation>
    <scope>IDENTIFICATION</scope>
</reference>
<feature type="binding site" evidence="19">
    <location>
        <position position="284"/>
    </location>
    <ligand>
        <name>Ca(2+)</name>
        <dbReference type="ChEBI" id="CHEBI:29108"/>
        <label>3</label>
    </ligand>
</feature>
<feature type="binding site" evidence="19">
    <location>
        <position position="120"/>
    </location>
    <ligand>
        <name>Ca(2+)</name>
        <dbReference type="ChEBI" id="CHEBI:29108"/>
        <label>1</label>
    </ligand>
</feature>
<keyword evidence="15 18" id="KW-0379">Hydroxylation</keyword>
<dbReference type="FunFam" id="2.40.10.10:FF:000035">
    <property type="entry name" value="Complement C1r subcomponent"/>
    <property type="match status" value="1"/>
</dbReference>
<dbReference type="GeneTree" id="ENSGT00940000158621"/>
<keyword evidence="19" id="KW-0479">Metal-binding</keyword>
<dbReference type="PANTHER" id="PTHR24255:SF25">
    <property type="entry name" value="COMPLEMENT C1R SUBCOMPONENT"/>
    <property type="match status" value="1"/>
</dbReference>
<feature type="binding site" evidence="19">
    <location>
        <position position="162"/>
    </location>
    <ligand>
        <name>Ca(2+)</name>
        <dbReference type="ChEBI" id="CHEBI:29108"/>
        <label>2</label>
    </ligand>
</feature>
<feature type="binding site" evidence="19">
    <location>
        <position position="122"/>
    </location>
    <ligand>
        <name>Ca(2+)</name>
        <dbReference type="ChEBI" id="CHEBI:29108"/>
        <label>1</label>
    </ligand>
</feature>
<keyword evidence="10" id="KW-0720">Serine protease</keyword>
<feature type="modified residue" description="(3R)-3-hydroxyasparagine" evidence="18">
    <location>
        <position position="161"/>
    </location>
</feature>
<dbReference type="AlphaFoldDB" id="A0A8C4WGV4"/>
<evidence type="ECO:0000259" key="22">
    <source>
        <dbReference type="PROSITE" id="PS50240"/>
    </source>
</evidence>
<feature type="disulfide bond" evidence="17">
    <location>
        <begin position="170"/>
        <end position="183"/>
    </location>
</feature>
<feature type="disulfide bond" evidence="17">
    <location>
        <begin position="72"/>
        <end position="90"/>
    </location>
</feature>
<dbReference type="SUPFAM" id="SSF49854">
    <property type="entry name" value="Spermadhesin, CUB domain"/>
    <property type="match status" value="2"/>
</dbReference>
<feature type="disulfide bond" evidence="17">
    <location>
        <begin position="244"/>
        <end position="262"/>
    </location>
</feature>
<keyword evidence="6" id="KW-0768">Sushi</keyword>
<dbReference type="Pfam" id="PF00084">
    <property type="entry name" value="Sushi"/>
    <property type="match status" value="1"/>
</dbReference>
<comment type="subcellular location">
    <subcellularLocation>
        <location evidence="1">Secreted</location>
    </subcellularLocation>
</comment>
<dbReference type="GO" id="GO:0006958">
    <property type="term" value="P:complement activation, classical pathway"/>
    <property type="evidence" value="ECO:0007669"/>
    <property type="project" value="UniProtKB-KW"/>
</dbReference>
<evidence type="ECO:0000256" key="19">
    <source>
        <dbReference type="PIRSR" id="PIRSR001155-4"/>
    </source>
</evidence>
<dbReference type="InterPro" id="IPR001314">
    <property type="entry name" value="Peptidase_S1A"/>
</dbReference>
<organism evidence="23 24">
    <name type="scientific">Gopherus evgoodei</name>
    <name type="common">Goodes thornscrub tortoise</name>
    <dbReference type="NCBI Taxonomy" id="1825980"/>
    <lineage>
        <taxon>Eukaryota</taxon>
        <taxon>Metazoa</taxon>
        <taxon>Chordata</taxon>
        <taxon>Craniata</taxon>
        <taxon>Vertebrata</taxon>
        <taxon>Euteleostomi</taxon>
        <taxon>Archelosauria</taxon>
        <taxon>Testudinata</taxon>
        <taxon>Testudines</taxon>
        <taxon>Cryptodira</taxon>
        <taxon>Durocryptodira</taxon>
        <taxon>Testudinoidea</taxon>
        <taxon>Testudinidae</taxon>
        <taxon>Gopherus</taxon>
    </lineage>
</organism>
<dbReference type="InterPro" id="IPR033116">
    <property type="entry name" value="TRYPSIN_SER"/>
</dbReference>
<dbReference type="InterPro" id="IPR024175">
    <property type="entry name" value="Pept_S1A_C1r/C1S/mannan-bd"/>
</dbReference>
<accession>A0A8C4WGV4</accession>
<evidence type="ECO:0000256" key="7">
    <source>
        <dbReference type="ARBA" id="ARBA00022670"/>
    </source>
</evidence>
<dbReference type="Pfam" id="PF00089">
    <property type="entry name" value="Trypsin"/>
    <property type="match status" value="1"/>
</dbReference>
<feature type="binding site" evidence="19">
    <location>
        <position position="165"/>
    </location>
    <ligand>
        <name>Ca(2+)</name>
        <dbReference type="ChEBI" id="CHEBI:29108"/>
        <label>2</label>
    </ligand>
</feature>
<keyword evidence="14" id="KW-0325">Glycoprotein</keyword>
<dbReference type="PROSITE" id="PS00135">
    <property type="entry name" value="TRYPSIN_SER"/>
    <property type="match status" value="1"/>
</dbReference>
<evidence type="ECO:0000256" key="11">
    <source>
        <dbReference type="ARBA" id="ARBA00022859"/>
    </source>
</evidence>
<feature type="binding site" evidence="19">
    <location>
        <position position="247"/>
    </location>
    <ligand>
        <name>Ca(2+)</name>
        <dbReference type="ChEBI" id="CHEBI:29108"/>
        <label>3</label>
    </ligand>
</feature>
<dbReference type="Gene3D" id="2.10.70.10">
    <property type="entry name" value="Complement Module, domain 1"/>
    <property type="match status" value="1"/>
</dbReference>
<feature type="domain" description="CUB" evidence="21">
    <location>
        <begin position="187"/>
        <end position="299"/>
    </location>
</feature>
<keyword evidence="9" id="KW-0378">Hydrolase</keyword>
<dbReference type="FunFam" id="2.60.120.290:FF:000012">
    <property type="entry name" value="mannan-binding lectin serine protease 1 isoform X1"/>
    <property type="match status" value="1"/>
</dbReference>
<feature type="binding site" evidence="19">
    <location>
        <position position="75"/>
    </location>
    <ligand>
        <name>Ca(2+)</name>
        <dbReference type="ChEBI" id="CHEBI:29108"/>
        <label>1</label>
    </ligand>
</feature>
<dbReference type="InterPro" id="IPR001254">
    <property type="entry name" value="Trypsin_dom"/>
</dbReference>
<feature type="binding site" evidence="19">
    <location>
        <position position="161"/>
    </location>
    <ligand>
        <name>Ca(2+)</name>
        <dbReference type="ChEBI" id="CHEBI:29108"/>
        <label>2</label>
    </ligand>
</feature>
<evidence type="ECO:0000256" key="12">
    <source>
        <dbReference type="ARBA" id="ARBA00022875"/>
    </source>
</evidence>
<keyword evidence="12" id="KW-0180">Complement pathway</keyword>
<evidence type="ECO:0000313" key="23">
    <source>
        <dbReference type="Ensembl" id="ENSGEVP00005015955.1"/>
    </source>
</evidence>
<keyword evidence="3" id="KW-0245">EGF-like domain</keyword>
<evidence type="ECO:0000256" key="20">
    <source>
        <dbReference type="PROSITE-ProRule" id="PRU00059"/>
    </source>
</evidence>
<dbReference type="InterPro" id="IPR009003">
    <property type="entry name" value="Peptidase_S1_PA"/>
</dbReference>
<gene>
    <name evidence="23" type="primary">C1R</name>
</gene>
<dbReference type="PROSITE" id="PS50240">
    <property type="entry name" value="TRYPSIN_DOM"/>
    <property type="match status" value="1"/>
</dbReference>
<feature type="active site" description="Charge relay system" evidence="16">
    <location>
        <position position="630"/>
    </location>
</feature>
<dbReference type="CDD" id="cd00054">
    <property type="entry name" value="EGF_CA"/>
    <property type="match status" value="1"/>
</dbReference>
<evidence type="ECO:0000256" key="2">
    <source>
        <dbReference type="ARBA" id="ARBA00022525"/>
    </source>
</evidence>
<evidence type="ECO:0000256" key="18">
    <source>
        <dbReference type="PIRSR" id="PIRSR001155-3"/>
    </source>
</evidence>
<dbReference type="PROSITE" id="PS01180">
    <property type="entry name" value="CUB"/>
    <property type="match status" value="2"/>
</dbReference>
<dbReference type="Pfam" id="PF00431">
    <property type="entry name" value="CUB"/>
    <property type="match status" value="2"/>
</dbReference>
<reference evidence="23" key="1">
    <citation type="submission" date="2025-08" db="UniProtKB">
        <authorList>
            <consortium name="Ensembl"/>
        </authorList>
    </citation>
    <scope>IDENTIFICATION</scope>
</reference>
<feature type="domain" description="CUB" evidence="21">
    <location>
        <begin position="19"/>
        <end position="142"/>
    </location>
</feature>
<dbReference type="CDD" id="cd00041">
    <property type="entry name" value="CUB"/>
    <property type="match status" value="2"/>
</dbReference>
<evidence type="ECO:0000256" key="17">
    <source>
        <dbReference type="PIRSR" id="PIRSR001155-2"/>
    </source>
</evidence>
<dbReference type="InterPro" id="IPR035976">
    <property type="entry name" value="Sushi/SCR/CCP_sf"/>
</dbReference>
<dbReference type="FunFam" id="2.60.120.290:FF:000006">
    <property type="entry name" value="Mannan-binding lectin serine protease 1"/>
    <property type="match status" value="1"/>
</dbReference>
<dbReference type="InterPro" id="IPR001881">
    <property type="entry name" value="EGF-like_Ca-bd_dom"/>
</dbReference>
<feature type="disulfide bond" evidence="17">
    <location>
        <begin position="155"/>
        <end position="168"/>
    </location>
</feature>
<evidence type="ECO:0000256" key="4">
    <source>
        <dbReference type="ARBA" id="ARBA00022553"/>
    </source>
</evidence>
<feature type="disulfide bond" evidence="17">
    <location>
        <begin position="593"/>
        <end position="615"/>
    </location>
</feature>
<dbReference type="SUPFAM" id="SSF57535">
    <property type="entry name" value="Complement control module/SCR domain"/>
    <property type="match status" value="1"/>
</dbReference>
<dbReference type="SUPFAM" id="SSF50494">
    <property type="entry name" value="Trypsin-like serine proteases"/>
    <property type="match status" value="1"/>
</dbReference>
<dbReference type="Proteomes" id="UP000694390">
    <property type="component" value="Unassembled WGS sequence"/>
</dbReference>
<feature type="binding site" evidence="19">
    <location>
        <position position="286"/>
    </location>
    <ligand>
        <name>Ca(2+)</name>
        <dbReference type="ChEBI" id="CHEBI:29108"/>
        <label>3</label>
    </ligand>
</feature>
<keyword evidence="2" id="KW-0964">Secreted</keyword>
<dbReference type="GO" id="GO:0045087">
    <property type="term" value="P:innate immune response"/>
    <property type="evidence" value="ECO:0007669"/>
    <property type="project" value="UniProtKB-KW"/>
</dbReference>
<dbReference type="CDD" id="cd00190">
    <property type="entry name" value="Tryp_SPc"/>
    <property type="match status" value="1"/>
</dbReference>
<proteinExistence type="predicted"/>
<dbReference type="GO" id="GO:0005509">
    <property type="term" value="F:calcium ion binding"/>
    <property type="evidence" value="ECO:0007669"/>
    <property type="project" value="InterPro"/>
</dbReference>
<dbReference type="InterPro" id="IPR000859">
    <property type="entry name" value="CUB_dom"/>
</dbReference>
<evidence type="ECO:0000256" key="5">
    <source>
        <dbReference type="ARBA" id="ARBA00022588"/>
    </source>
</evidence>
<keyword evidence="5" id="KW-0399">Innate immunity</keyword>
<dbReference type="InterPro" id="IPR035914">
    <property type="entry name" value="Sperma_CUB_dom_sf"/>
</dbReference>
<dbReference type="Gene3D" id="2.60.120.290">
    <property type="entry name" value="Spermadhesin, CUB domain"/>
    <property type="match status" value="2"/>
</dbReference>
<evidence type="ECO:0000256" key="3">
    <source>
        <dbReference type="ARBA" id="ARBA00022536"/>
    </source>
</evidence>
<keyword evidence="11" id="KW-0391">Immunity</keyword>
<evidence type="ECO:0000256" key="13">
    <source>
        <dbReference type="ARBA" id="ARBA00023157"/>
    </source>
</evidence>
<feature type="disulfide bond" evidence="17">
    <location>
        <begin position="332"/>
        <end position="361"/>
    </location>
</feature>
<keyword evidence="7" id="KW-0645">Protease</keyword>
<dbReference type="PRINTS" id="PR00722">
    <property type="entry name" value="CHYMOTRYPSIN"/>
</dbReference>
<feature type="binding site" evidence="19">
    <location>
        <position position="146"/>
    </location>
    <ligand>
        <name>Ca(2+)</name>
        <dbReference type="ChEBI" id="CHEBI:29108"/>
        <label>2</label>
    </ligand>
</feature>
<comment type="PTM">
    <text evidence="18">The iron and 2-oxoglutarate dependent 3-hydroxylation of aspartate and asparagine is (R) stereospecific within EGF domains.</text>
</comment>
<name>A0A8C4WGV4_9SAUR</name>
<evidence type="ECO:0000256" key="9">
    <source>
        <dbReference type="ARBA" id="ARBA00022801"/>
    </source>
</evidence>